<evidence type="ECO:0000259" key="4">
    <source>
        <dbReference type="Pfam" id="PF01464"/>
    </source>
</evidence>
<reference evidence="5 6" key="1">
    <citation type="submission" date="2020-08" db="EMBL/GenBank/DDBJ databases">
        <title>Genomic Encyclopedia of Type Strains, Phase IV (KMG-IV): sequencing the most valuable type-strain genomes for metagenomic binning, comparative biology and taxonomic classification.</title>
        <authorList>
            <person name="Goeker M."/>
        </authorList>
    </citation>
    <scope>NUCLEOTIDE SEQUENCE [LARGE SCALE GENOMIC DNA]</scope>
    <source>
        <strain evidence="5 6">DSM 23240</strain>
    </source>
</reference>
<dbReference type="InterPro" id="IPR023346">
    <property type="entry name" value="Lysozyme-like_dom_sf"/>
</dbReference>
<organism evidence="5 6">
    <name type="scientific">Glaciimonas immobilis</name>
    <dbReference type="NCBI Taxonomy" id="728004"/>
    <lineage>
        <taxon>Bacteria</taxon>
        <taxon>Pseudomonadati</taxon>
        <taxon>Pseudomonadota</taxon>
        <taxon>Betaproteobacteria</taxon>
        <taxon>Burkholderiales</taxon>
        <taxon>Oxalobacteraceae</taxon>
        <taxon>Glaciimonas</taxon>
    </lineage>
</organism>
<sequence>MNLLAPIRRLLLSLAIMSALVSVDARADIYGFVDEQGTGHFATEKLDPRYKLYVRGNATFDSSKFSPHPGDRSAASDLNVTRTPLYRNLSQHPGLKKFETFVNQAAKEFALEPALLKAVMAAESGFNPTAVSPKGAVGLMQIMPDTAERYGVTGDQKKSIQQKLTDPRTNIRLGARYLRDLLLMFPFKQDLVIASYNAGEGAVRKYKNQIPPFPETRNYVQVVAQFYQLYRPAQQREIKREATLEASPEAQFDTTSRVANASQGGARSARRPRIHLVIPGRRALPDAVQSIIE</sequence>
<comment type="similarity">
    <text evidence="1">Belongs to the transglycosylase Slt family.</text>
</comment>
<dbReference type="GO" id="GO:0008933">
    <property type="term" value="F:peptidoglycan lytic transglycosylase activity"/>
    <property type="evidence" value="ECO:0007669"/>
    <property type="project" value="InterPro"/>
</dbReference>
<proteinExistence type="inferred from homology"/>
<keyword evidence="6" id="KW-1185">Reference proteome</keyword>
<feature type="domain" description="Transglycosylase SLT" evidence="4">
    <location>
        <begin position="102"/>
        <end position="209"/>
    </location>
</feature>
<dbReference type="GO" id="GO:0000270">
    <property type="term" value="P:peptidoglycan metabolic process"/>
    <property type="evidence" value="ECO:0007669"/>
    <property type="project" value="InterPro"/>
</dbReference>
<feature type="region of interest" description="Disordered" evidence="2">
    <location>
        <begin position="244"/>
        <end position="267"/>
    </location>
</feature>
<keyword evidence="3" id="KW-0732">Signal</keyword>
<dbReference type="RefSeq" id="WP_168052985.1">
    <property type="nucleotide sequence ID" value="NZ_JAAOZT010000002.1"/>
</dbReference>
<dbReference type="CDD" id="cd00254">
    <property type="entry name" value="LT-like"/>
    <property type="match status" value="1"/>
</dbReference>
<dbReference type="AlphaFoldDB" id="A0A840RQA1"/>
<evidence type="ECO:0000256" key="1">
    <source>
        <dbReference type="ARBA" id="ARBA00007734"/>
    </source>
</evidence>
<gene>
    <name evidence="5" type="ORF">HNR39_000601</name>
</gene>
<evidence type="ECO:0000313" key="5">
    <source>
        <dbReference type="EMBL" id="MBB5198791.1"/>
    </source>
</evidence>
<dbReference type="PANTHER" id="PTHR37423:SF2">
    <property type="entry name" value="MEMBRANE-BOUND LYTIC MUREIN TRANSGLYCOSYLASE C"/>
    <property type="match status" value="1"/>
</dbReference>
<dbReference type="PROSITE" id="PS00922">
    <property type="entry name" value="TRANSGLYCOSYLASE"/>
    <property type="match status" value="1"/>
</dbReference>
<dbReference type="InterPro" id="IPR000189">
    <property type="entry name" value="Transglyc_AS"/>
</dbReference>
<dbReference type="Proteomes" id="UP000571084">
    <property type="component" value="Unassembled WGS sequence"/>
</dbReference>
<evidence type="ECO:0000256" key="2">
    <source>
        <dbReference type="SAM" id="MobiDB-lite"/>
    </source>
</evidence>
<name>A0A840RQA1_9BURK</name>
<protein>
    <submittedName>
        <fullName evidence="5">Soluble lytic murein transglycosylase-like protein</fullName>
    </submittedName>
</protein>
<dbReference type="PANTHER" id="PTHR37423">
    <property type="entry name" value="SOLUBLE LYTIC MUREIN TRANSGLYCOSYLASE-RELATED"/>
    <property type="match status" value="1"/>
</dbReference>
<dbReference type="Gene3D" id="1.10.530.10">
    <property type="match status" value="1"/>
</dbReference>
<feature type="compositionally biased region" description="Polar residues" evidence="2">
    <location>
        <begin position="252"/>
        <end position="265"/>
    </location>
</feature>
<dbReference type="Pfam" id="PF01464">
    <property type="entry name" value="SLT"/>
    <property type="match status" value="1"/>
</dbReference>
<dbReference type="InterPro" id="IPR008258">
    <property type="entry name" value="Transglycosylase_SLT_dom_1"/>
</dbReference>
<evidence type="ECO:0000256" key="3">
    <source>
        <dbReference type="SAM" id="SignalP"/>
    </source>
</evidence>
<evidence type="ECO:0000313" key="6">
    <source>
        <dbReference type="Proteomes" id="UP000571084"/>
    </source>
</evidence>
<dbReference type="EMBL" id="JACHHQ010000001">
    <property type="protein sequence ID" value="MBB5198791.1"/>
    <property type="molecule type" value="Genomic_DNA"/>
</dbReference>
<dbReference type="GO" id="GO:0016020">
    <property type="term" value="C:membrane"/>
    <property type="evidence" value="ECO:0007669"/>
    <property type="project" value="InterPro"/>
</dbReference>
<comment type="caution">
    <text evidence="5">The sequence shown here is derived from an EMBL/GenBank/DDBJ whole genome shotgun (WGS) entry which is preliminary data.</text>
</comment>
<accession>A0A840RQA1</accession>
<feature type="signal peptide" evidence="3">
    <location>
        <begin position="1"/>
        <end position="27"/>
    </location>
</feature>
<dbReference type="SUPFAM" id="SSF53955">
    <property type="entry name" value="Lysozyme-like"/>
    <property type="match status" value="1"/>
</dbReference>
<feature type="chain" id="PRO_5032778340" evidence="3">
    <location>
        <begin position="28"/>
        <end position="293"/>
    </location>
</feature>